<dbReference type="InterPro" id="IPR015683">
    <property type="entry name" value="Ionotropic_Glu_rcpt"/>
</dbReference>
<proteinExistence type="inferred from homology"/>
<feature type="transmembrane region" description="Helical" evidence="12">
    <location>
        <begin position="17"/>
        <end position="34"/>
    </location>
</feature>
<evidence type="ECO:0000256" key="4">
    <source>
        <dbReference type="ARBA" id="ARBA00022692"/>
    </source>
</evidence>
<keyword evidence="15" id="KW-1185">Reference proteome</keyword>
<sequence>MWYLCCAANHRFSLFRTYWLVWAILFGAAVHVDCPRGFTARFMSNVWAMFAVVFLAIYTANLAAFMITREEFHNLKGIDDDRLKNPWLSDPPFRFGTIPNGSTEAILSKNKHFIYNYMTKYNKQKVEDGIKAIKKGELDAFVYDATVLEYLVGQDNDCSLLTVGSWYSMTGYGFALPKKSKFLHMFNRWMIKYKENGDIERLQRFWLQGICKPSKQKRKASNPLDINQFMSAFLLLGCGVLFTMIILGLEHLYFRSIRRHLPHKSCFTLFSLVRLECLNI</sequence>
<dbReference type="PANTHER" id="PTHR18966">
    <property type="entry name" value="IONOTROPIC GLUTAMATE RECEPTOR"/>
    <property type="match status" value="1"/>
</dbReference>
<keyword evidence="11" id="KW-0407">Ion channel</keyword>
<evidence type="ECO:0000313" key="14">
    <source>
        <dbReference type="EMBL" id="UYV79946.1"/>
    </source>
</evidence>
<feature type="transmembrane region" description="Helical" evidence="12">
    <location>
        <begin position="229"/>
        <end position="249"/>
    </location>
</feature>
<evidence type="ECO:0000256" key="3">
    <source>
        <dbReference type="ARBA" id="ARBA00022448"/>
    </source>
</evidence>
<keyword evidence="4 12" id="KW-0812">Transmembrane</keyword>
<dbReference type="Pfam" id="PF00060">
    <property type="entry name" value="Lig_chan"/>
    <property type="match status" value="1"/>
</dbReference>
<evidence type="ECO:0000256" key="6">
    <source>
        <dbReference type="ARBA" id="ARBA00023065"/>
    </source>
</evidence>
<dbReference type="SMART" id="SM00079">
    <property type="entry name" value="PBPe"/>
    <property type="match status" value="1"/>
</dbReference>
<feature type="domain" description="Ionotropic glutamate receptor C-terminal" evidence="13">
    <location>
        <begin position="9"/>
        <end position="209"/>
    </location>
</feature>
<comment type="similarity">
    <text evidence="2">Belongs to the glutamate-gated ion channel (TC 1.A.10.1) family.</text>
</comment>
<evidence type="ECO:0000313" key="15">
    <source>
        <dbReference type="Proteomes" id="UP001235939"/>
    </source>
</evidence>
<keyword evidence="3" id="KW-0813">Transport</keyword>
<organism evidence="14 15">
    <name type="scientific">Cordylochernes scorpioides</name>
    <dbReference type="NCBI Taxonomy" id="51811"/>
    <lineage>
        <taxon>Eukaryota</taxon>
        <taxon>Metazoa</taxon>
        <taxon>Ecdysozoa</taxon>
        <taxon>Arthropoda</taxon>
        <taxon>Chelicerata</taxon>
        <taxon>Arachnida</taxon>
        <taxon>Pseudoscorpiones</taxon>
        <taxon>Cheliferoidea</taxon>
        <taxon>Chernetidae</taxon>
        <taxon>Cordylochernes</taxon>
    </lineage>
</organism>
<evidence type="ECO:0000259" key="13">
    <source>
        <dbReference type="SMART" id="SM00079"/>
    </source>
</evidence>
<comment type="subcellular location">
    <subcellularLocation>
        <location evidence="1">Membrane</location>
        <topology evidence="1">Multi-pass membrane protein</topology>
    </subcellularLocation>
</comment>
<evidence type="ECO:0000256" key="9">
    <source>
        <dbReference type="ARBA" id="ARBA00023180"/>
    </source>
</evidence>
<feature type="transmembrane region" description="Helical" evidence="12">
    <location>
        <begin position="46"/>
        <end position="67"/>
    </location>
</feature>
<dbReference type="EMBL" id="CP092880">
    <property type="protein sequence ID" value="UYV79946.1"/>
    <property type="molecule type" value="Genomic_DNA"/>
</dbReference>
<evidence type="ECO:0000256" key="2">
    <source>
        <dbReference type="ARBA" id="ARBA00008685"/>
    </source>
</evidence>
<keyword evidence="5 12" id="KW-1133">Transmembrane helix</keyword>
<evidence type="ECO:0000256" key="7">
    <source>
        <dbReference type="ARBA" id="ARBA00023136"/>
    </source>
</evidence>
<evidence type="ECO:0000256" key="5">
    <source>
        <dbReference type="ARBA" id="ARBA00022989"/>
    </source>
</evidence>
<evidence type="ECO:0000256" key="11">
    <source>
        <dbReference type="ARBA" id="ARBA00023303"/>
    </source>
</evidence>
<gene>
    <name evidence="14" type="ORF">LAZ67_18001166</name>
</gene>
<dbReference type="Gene3D" id="3.40.190.10">
    <property type="entry name" value="Periplasmic binding protein-like II"/>
    <property type="match status" value="2"/>
</dbReference>
<name>A0ABY6LFH6_9ARAC</name>
<keyword evidence="7 12" id="KW-0472">Membrane</keyword>
<reference evidence="14 15" key="1">
    <citation type="submission" date="2022-01" db="EMBL/GenBank/DDBJ databases">
        <title>A chromosomal length assembly of Cordylochernes scorpioides.</title>
        <authorList>
            <person name="Zeh D."/>
            <person name="Zeh J."/>
        </authorList>
    </citation>
    <scope>NUCLEOTIDE SEQUENCE [LARGE SCALE GENOMIC DNA]</scope>
    <source>
        <strain evidence="14">IN4F17</strain>
        <tissue evidence="14">Whole Body</tissue>
    </source>
</reference>
<keyword evidence="8" id="KW-0675">Receptor</keyword>
<dbReference type="Proteomes" id="UP001235939">
    <property type="component" value="Chromosome 18"/>
</dbReference>
<accession>A0ABY6LFH6</accession>
<evidence type="ECO:0000256" key="8">
    <source>
        <dbReference type="ARBA" id="ARBA00023170"/>
    </source>
</evidence>
<protein>
    <submittedName>
        <fullName evidence="14">GRIN2B</fullName>
    </submittedName>
</protein>
<dbReference type="InterPro" id="IPR001320">
    <property type="entry name" value="Iontro_rcpt_C"/>
</dbReference>
<keyword evidence="9" id="KW-0325">Glycoprotein</keyword>
<evidence type="ECO:0000256" key="12">
    <source>
        <dbReference type="SAM" id="Phobius"/>
    </source>
</evidence>
<evidence type="ECO:0000256" key="1">
    <source>
        <dbReference type="ARBA" id="ARBA00004141"/>
    </source>
</evidence>
<keyword evidence="6" id="KW-0406">Ion transport</keyword>
<dbReference type="SUPFAM" id="SSF53850">
    <property type="entry name" value="Periplasmic binding protein-like II"/>
    <property type="match status" value="1"/>
</dbReference>
<evidence type="ECO:0000256" key="10">
    <source>
        <dbReference type="ARBA" id="ARBA00023286"/>
    </source>
</evidence>
<keyword evidence="10" id="KW-1071">Ligand-gated ion channel</keyword>